<sequence>MEGAALLIIATITSMLFFINSVFLIRRIIEKRDIAFHTIGGAVMFGAIVFTTLGVMTMR</sequence>
<comment type="caution">
    <text evidence="2">The sequence shown here is derived from an EMBL/GenBank/DDBJ whole genome shotgun (WGS) entry which is preliminary data.</text>
</comment>
<keyword evidence="1" id="KW-1133">Transmembrane helix</keyword>
<name>A0A0J1FKK7_9FIRM</name>
<dbReference type="AlphaFoldDB" id="A0A0J1FKK7"/>
<evidence type="ECO:0000313" key="2">
    <source>
        <dbReference type="EMBL" id="KLU63942.1"/>
    </source>
</evidence>
<keyword evidence="1" id="KW-0812">Transmembrane</keyword>
<keyword evidence="1" id="KW-0472">Membrane</keyword>
<dbReference type="STRING" id="476652.DEAC_c41710"/>
<organism evidence="2 3">
    <name type="scientific">Desulfosporosinus acididurans</name>
    <dbReference type="NCBI Taxonomy" id="476652"/>
    <lineage>
        <taxon>Bacteria</taxon>
        <taxon>Bacillati</taxon>
        <taxon>Bacillota</taxon>
        <taxon>Clostridia</taxon>
        <taxon>Eubacteriales</taxon>
        <taxon>Desulfitobacteriaceae</taxon>
        <taxon>Desulfosporosinus</taxon>
    </lineage>
</organism>
<keyword evidence="3" id="KW-1185">Reference proteome</keyword>
<protein>
    <submittedName>
        <fullName evidence="2">Uncharacterized protein</fullName>
    </submittedName>
</protein>
<evidence type="ECO:0000256" key="1">
    <source>
        <dbReference type="SAM" id="Phobius"/>
    </source>
</evidence>
<evidence type="ECO:0000313" key="3">
    <source>
        <dbReference type="Proteomes" id="UP000036356"/>
    </source>
</evidence>
<dbReference type="RefSeq" id="WP_047811940.1">
    <property type="nucleotide sequence ID" value="NZ_LDZY01000020.1"/>
</dbReference>
<dbReference type="Proteomes" id="UP000036356">
    <property type="component" value="Unassembled WGS sequence"/>
</dbReference>
<reference evidence="2 3" key="1">
    <citation type="submission" date="2015-06" db="EMBL/GenBank/DDBJ databases">
        <title>Draft genome of the moderately acidophilic sulfate reducer Candidatus Desulfosporosinus acididurans strain M1.</title>
        <authorList>
            <person name="Poehlein A."/>
            <person name="Petzsch P."/>
            <person name="Johnson B.D."/>
            <person name="Schloemann M."/>
            <person name="Daniel R."/>
            <person name="Muehling M."/>
        </authorList>
    </citation>
    <scope>NUCLEOTIDE SEQUENCE [LARGE SCALE GENOMIC DNA]</scope>
    <source>
        <strain evidence="2 3">M1</strain>
    </source>
</reference>
<gene>
    <name evidence="2" type="ORF">DEAC_c41710</name>
</gene>
<feature type="transmembrane region" description="Helical" evidence="1">
    <location>
        <begin position="34"/>
        <end position="56"/>
    </location>
</feature>
<proteinExistence type="predicted"/>
<dbReference type="EMBL" id="LDZY01000020">
    <property type="protein sequence ID" value="KLU63942.1"/>
    <property type="molecule type" value="Genomic_DNA"/>
</dbReference>
<feature type="transmembrane region" description="Helical" evidence="1">
    <location>
        <begin position="6"/>
        <end position="25"/>
    </location>
</feature>
<accession>A0A0J1FKK7</accession>
<dbReference type="PATRIC" id="fig|476652.3.peg.4419"/>